<protein>
    <submittedName>
        <fullName evidence="9">Iron complex transport system permease protein</fullName>
    </submittedName>
</protein>
<feature type="transmembrane region" description="Helical" evidence="8">
    <location>
        <begin position="311"/>
        <end position="330"/>
    </location>
</feature>
<feature type="transmembrane region" description="Helical" evidence="8">
    <location>
        <begin position="63"/>
        <end position="83"/>
    </location>
</feature>
<organism evidence="9 10">
    <name type="scientific">Jezberella montanilacus</name>
    <dbReference type="NCBI Taxonomy" id="323426"/>
    <lineage>
        <taxon>Bacteria</taxon>
        <taxon>Pseudomonadati</taxon>
        <taxon>Pseudomonadota</taxon>
        <taxon>Betaproteobacteria</taxon>
        <taxon>Burkholderiales</taxon>
        <taxon>Alcaligenaceae</taxon>
        <taxon>Jezberella</taxon>
    </lineage>
</organism>
<dbReference type="AlphaFoldDB" id="A0A2T0XGS9"/>
<accession>A0A2T0XGS9</accession>
<feature type="transmembrane region" description="Helical" evidence="8">
    <location>
        <begin position="12"/>
        <end position="38"/>
    </location>
</feature>
<dbReference type="GO" id="GO:0005886">
    <property type="term" value="C:plasma membrane"/>
    <property type="evidence" value="ECO:0007669"/>
    <property type="project" value="UniProtKB-SubCell"/>
</dbReference>
<gene>
    <name evidence="9" type="ORF">BCM14_1797</name>
</gene>
<keyword evidence="6 8" id="KW-1133">Transmembrane helix</keyword>
<proteinExistence type="inferred from homology"/>
<dbReference type="Proteomes" id="UP000238308">
    <property type="component" value="Unassembled WGS sequence"/>
</dbReference>
<feature type="transmembrane region" description="Helical" evidence="8">
    <location>
        <begin position="151"/>
        <end position="172"/>
    </location>
</feature>
<dbReference type="InterPro" id="IPR000522">
    <property type="entry name" value="ABC_transptr_permease_BtuC"/>
</dbReference>
<sequence length="339" mass="35085">MTVTPQRRRNQYARLMFVLLCLSSLLIVAGVCVGSAGFEPIQTFLSNPASHDIIWQIRLPRSIGAYLAGALLGMTGAIAQGLFRNPLADPYLLGSASGASFAVAFALMVFGGSPFAGYWLARLGLTGAAFIGAVVAVLLTLLLARGAQDRLKILLAGVIVGVIFSALTSAIAFRSPTILQALQSFLLGSTSFMTWAACLVMGSVLVLGLCASIALARVLDALILGARTATSLGVHQPQVGSLLILIMSLTTAAAVAHAGLVAFVGLVAPHLARSFVKAKHAKLIGLSALMGGILLLAADVLARGLLAPEELPVGVLTAVLGGGYLCWLMYDQPAKRQAP</sequence>
<feature type="transmembrane region" description="Helical" evidence="8">
    <location>
        <begin position="90"/>
        <end position="111"/>
    </location>
</feature>
<evidence type="ECO:0000256" key="6">
    <source>
        <dbReference type="ARBA" id="ARBA00022989"/>
    </source>
</evidence>
<comment type="subcellular location">
    <subcellularLocation>
        <location evidence="1">Cell membrane</location>
        <topology evidence="1">Multi-pass membrane protein</topology>
    </subcellularLocation>
</comment>
<feature type="transmembrane region" description="Helical" evidence="8">
    <location>
        <begin position="192"/>
        <end position="211"/>
    </location>
</feature>
<dbReference type="PANTHER" id="PTHR30472:SF25">
    <property type="entry name" value="ABC TRANSPORTER PERMEASE PROTEIN MJ0876-RELATED"/>
    <property type="match status" value="1"/>
</dbReference>
<comment type="caution">
    <text evidence="9">The sequence shown here is derived from an EMBL/GenBank/DDBJ whole genome shotgun (WGS) entry which is preliminary data.</text>
</comment>
<keyword evidence="3" id="KW-0813">Transport</keyword>
<dbReference type="CDD" id="cd06550">
    <property type="entry name" value="TM_ABC_iron-siderophores_like"/>
    <property type="match status" value="1"/>
</dbReference>
<evidence type="ECO:0000256" key="2">
    <source>
        <dbReference type="ARBA" id="ARBA00007935"/>
    </source>
</evidence>
<keyword evidence="7 8" id="KW-0472">Membrane</keyword>
<evidence type="ECO:0000313" key="10">
    <source>
        <dbReference type="Proteomes" id="UP000238308"/>
    </source>
</evidence>
<dbReference type="SUPFAM" id="SSF81345">
    <property type="entry name" value="ABC transporter involved in vitamin B12 uptake, BtuC"/>
    <property type="match status" value="1"/>
</dbReference>
<evidence type="ECO:0000313" key="9">
    <source>
        <dbReference type="EMBL" id="PRY98080.1"/>
    </source>
</evidence>
<dbReference type="RefSeq" id="WP_311042726.1">
    <property type="nucleotide sequence ID" value="NZ_PVTV01000013.1"/>
</dbReference>
<feature type="transmembrane region" description="Helical" evidence="8">
    <location>
        <begin position="283"/>
        <end position="305"/>
    </location>
</feature>
<evidence type="ECO:0000256" key="8">
    <source>
        <dbReference type="SAM" id="Phobius"/>
    </source>
</evidence>
<keyword evidence="4" id="KW-1003">Cell membrane</keyword>
<dbReference type="EMBL" id="PVTV01000013">
    <property type="protein sequence ID" value="PRY98080.1"/>
    <property type="molecule type" value="Genomic_DNA"/>
</dbReference>
<evidence type="ECO:0000256" key="1">
    <source>
        <dbReference type="ARBA" id="ARBA00004651"/>
    </source>
</evidence>
<dbReference type="GO" id="GO:0033214">
    <property type="term" value="P:siderophore-iron import into cell"/>
    <property type="evidence" value="ECO:0007669"/>
    <property type="project" value="TreeGrafter"/>
</dbReference>
<evidence type="ECO:0000256" key="7">
    <source>
        <dbReference type="ARBA" id="ARBA00023136"/>
    </source>
</evidence>
<dbReference type="PANTHER" id="PTHR30472">
    <property type="entry name" value="FERRIC ENTEROBACTIN TRANSPORT SYSTEM PERMEASE PROTEIN"/>
    <property type="match status" value="1"/>
</dbReference>
<evidence type="ECO:0000256" key="5">
    <source>
        <dbReference type="ARBA" id="ARBA00022692"/>
    </source>
</evidence>
<feature type="transmembrane region" description="Helical" evidence="8">
    <location>
        <begin position="123"/>
        <end position="144"/>
    </location>
</feature>
<dbReference type="GO" id="GO:0022857">
    <property type="term" value="F:transmembrane transporter activity"/>
    <property type="evidence" value="ECO:0007669"/>
    <property type="project" value="InterPro"/>
</dbReference>
<comment type="similarity">
    <text evidence="2">Belongs to the binding-protein-dependent transport system permease family. FecCD subfamily.</text>
</comment>
<feature type="transmembrane region" description="Helical" evidence="8">
    <location>
        <begin position="242"/>
        <end position="271"/>
    </location>
</feature>
<evidence type="ECO:0000256" key="3">
    <source>
        <dbReference type="ARBA" id="ARBA00022448"/>
    </source>
</evidence>
<dbReference type="Gene3D" id="1.10.3470.10">
    <property type="entry name" value="ABC transporter involved in vitamin B12 uptake, BtuC"/>
    <property type="match status" value="1"/>
</dbReference>
<keyword evidence="10" id="KW-1185">Reference proteome</keyword>
<name>A0A2T0XGS9_9BURK</name>
<reference evidence="9 10" key="1">
    <citation type="submission" date="2018-03" db="EMBL/GenBank/DDBJ databases">
        <title>Genomic Encyclopedia of Type Strains, Phase III (KMG-III): the genomes of soil and plant-associated and newly described type strains.</title>
        <authorList>
            <person name="Whitman W."/>
        </authorList>
    </citation>
    <scope>NUCLEOTIDE SEQUENCE [LARGE SCALE GENOMIC DNA]</scope>
    <source>
        <strain evidence="9 10">MWH-P2sevCIIIb</strain>
    </source>
</reference>
<dbReference type="InterPro" id="IPR037294">
    <property type="entry name" value="ABC_BtuC-like"/>
</dbReference>
<dbReference type="Pfam" id="PF01032">
    <property type="entry name" value="FecCD"/>
    <property type="match status" value="1"/>
</dbReference>
<evidence type="ECO:0000256" key="4">
    <source>
        <dbReference type="ARBA" id="ARBA00022475"/>
    </source>
</evidence>
<keyword evidence="5 8" id="KW-0812">Transmembrane</keyword>